<dbReference type="AlphaFoldDB" id="H8ZET0"/>
<name>H8ZET0_NEMA1</name>
<evidence type="ECO:0000313" key="1">
    <source>
        <dbReference type="EMBL" id="EHY65045.1"/>
    </source>
</evidence>
<proteinExistence type="predicted"/>
<protein>
    <submittedName>
        <fullName evidence="1">Uncharacterized protein</fullName>
    </submittedName>
</protein>
<reference evidence="1" key="1">
    <citation type="submission" date="2011-03" db="EMBL/GenBank/DDBJ databases">
        <title>The Genome Sequence of Nematocida sp1 strain ERTm2.</title>
        <authorList>
            <consortium name="The Broad Institute Genome Sequencing Platform"/>
            <consortium name="The Broad Institute Genome Sequencing Center for Infectious Disease"/>
            <person name="Cuomo C."/>
            <person name="Troemel E."/>
            <person name="Young S.K."/>
            <person name="Zeng Q."/>
            <person name="Gargeya S."/>
            <person name="Fitzgerald M."/>
            <person name="Haas B."/>
            <person name="Abouelleil A."/>
            <person name="Alvarado L."/>
            <person name="Arachchi H.M."/>
            <person name="Berlin A."/>
            <person name="Brown A."/>
            <person name="Chapman S.B."/>
            <person name="Chen Z."/>
            <person name="Dunbar C."/>
            <person name="Freedman E."/>
            <person name="Gearin G."/>
            <person name="Gellesch M."/>
            <person name="Goldberg J."/>
            <person name="Griggs A."/>
            <person name="Gujja S."/>
            <person name="Heilman E.R."/>
            <person name="Heiman D."/>
            <person name="Howarth C."/>
            <person name="Larson L."/>
            <person name="Lui A."/>
            <person name="MacDonald P.J.P."/>
            <person name="Mehta T."/>
            <person name="Montmayeur A."/>
            <person name="Murphy C."/>
            <person name="Neiman D."/>
            <person name="Pearson M."/>
            <person name="Priest M."/>
            <person name="Roberts A."/>
            <person name="Saif S."/>
            <person name="Shea T."/>
            <person name="Shenoy N."/>
            <person name="Sisk P."/>
            <person name="Stolte C."/>
            <person name="Sykes S."/>
            <person name="White J."/>
            <person name="Yandava C."/>
            <person name="Wortman J."/>
            <person name="Nusbaum C."/>
            <person name="Birren B."/>
        </authorList>
    </citation>
    <scope>NUCLEOTIDE SEQUENCE</scope>
    <source>
        <strain evidence="1">ERTm2</strain>
    </source>
</reference>
<dbReference type="EMBL" id="JH604637">
    <property type="protein sequence ID" value="EHY65045.1"/>
    <property type="molecule type" value="Genomic_DNA"/>
</dbReference>
<dbReference type="HOGENOM" id="CLU_009683_3_0_1"/>
<gene>
    <name evidence="1" type="ORF">NERG_02101</name>
</gene>
<accession>H8ZET0</accession>
<dbReference type="Proteomes" id="UP000005622">
    <property type="component" value="Unassembled WGS sequence"/>
</dbReference>
<organism evidence="1">
    <name type="scientific">Nematocida ausubeli (strain ATCC PRA-371 / ERTm2)</name>
    <name type="common">Nematode killer fungus</name>
    <dbReference type="NCBI Taxonomy" id="1913371"/>
    <lineage>
        <taxon>Eukaryota</taxon>
        <taxon>Fungi</taxon>
        <taxon>Fungi incertae sedis</taxon>
        <taxon>Microsporidia</taxon>
        <taxon>Nematocida</taxon>
    </lineage>
</organism>
<sequence length="658" mass="74873">MQRCSRKNQKIKYSDCIAKAIYFLVQLLAVQQVYARIGLNGIEDLHKHNIDTIDKKKMIINPEGPLSLLRPYISKEGGFLHNKRFFSPEIKISYSPATEEGQGVAENKRNSQMDAPYENPSAYIKGYHSALIEMFPSQNNILSIFTSVNRAFITFLRSSEVSEHADTILAALLLLSEGVHIPLSFEGGKKTQKFILKNTAGSKMDFSLSTRVLCTALNKNKEETQEKFYQNEAIEVIKFFINSRDCPSIQREDGEYAEPTSFENFMQGAFLNNARWLIQCYIFEYIGTPQQICALAQKVYDLLSLQIQSSSNSANSKEKADLVLKKCFVPADGHLESLKYVQAVKKIQVATHRLGLLPFSTKEDLPQEKSNVPFYIESSEFAKKQKGTFTDCVENVILTLFCCFAYDPKRQGYTTEYMLSASDRLNVFFSDYSDMFGSGSQYVHNDWNRVVACLQNEKIVYVKKNKNELEACIFNILYVIAEITNQSSDKMKELDDIVSKFKKGEDILNIYKSVEKYANSLFRSLLKEDSMKGITIDIESPLKQNAIKGLEKREYLYGNITLNYSCNEETEAICISVEPKHAEVAYPPQEKDQMTPEDIASIEKHYFADKRNSCPGRNLHQLYGYLLCRADGKKSQRKRDVFSNCSYTAGGKGYVPGN</sequence>